<dbReference type="EMBL" id="BGZK01000200">
    <property type="protein sequence ID" value="GBP27875.1"/>
    <property type="molecule type" value="Genomic_DNA"/>
</dbReference>
<proteinExistence type="predicted"/>
<organism evidence="2 3">
    <name type="scientific">Eumeta variegata</name>
    <name type="common">Bagworm moth</name>
    <name type="synonym">Eumeta japonica</name>
    <dbReference type="NCBI Taxonomy" id="151549"/>
    <lineage>
        <taxon>Eukaryota</taxon>
        <taxon>Metazoa</taxon>
        <taxon>Ecdysozoa</taxon>
        <taxon>Arthropoda</taxon>
        <taxon>Hexapoda</taxon>
        <taxon>Insecta</taxon>
        <taxon>Pterygota</taxon>
        <taxon>Neoptera</taxon>
        <taxon>Endopterygota</taxon>
        <taxon>Lepidoptera</taxon>
        <taxon>Glossata</taxon>
        <taxon>Ditrysia</taxon>
        <taxon>Tineoidea</taxon>
        <taxon>Psychidae</taxon>
        <taxon>Oiketicinae</taxon>
        <taxon>Eumeta</taxon>
    </lineage>
</organism>
<evidence type="ECO:0000313" key="3">
    <source>
        <dbReference type="Proteomes" id="UP000299102"/>
    </source>
</evidence>
<evidence type="ECO:0000313" key="2">
    <source>
        <dbReference type="EMBL" id="GBP27875.1"/>
    </source>
</evidence>
<feature type="region of interest" description="Disordered" evidence="1">
    <location>
        <begin position="14"/>
        <end position="34"/>
    </location>
</feature>
<dbReference type="Proteomes" id="UP000299102">
    <property type="component" value="Unassembled WGS sequence"/>
</dbReference>
<feature type="region of interest" description="Disordered" evidence="1">
    <location>
        <begin position="72"/>
        <end position="92"/>
    </location>
</feature>
<comment type="caution">
    <text evidence="2">The sequence shown here is derived from an EMBL/GenBank/DDBJ whole genome shotgun (WGS) entry which is preliminary data.</text>
</comment>
<protein>
    <submittedName>
        <fullName evidence="2">Uncharacterized protein</fullName>
    </submittedName>
</protein>
<dbReference type="AlphaFoldDB" id="A0A4C1UN79"/>
<reference evidence="2 3" key="1">
    <citation type="journal article" date="2019" name="Commun. Biol.">
        <title>The bagworm genome reveals a unique fibroin gene that provides high tensile strength.</title>
        <authorList>
            <person name="Kono N."/>
            <person name="Nakamura H."/>
            <person name="Ohtoshi R."/>
            <person name="Tomita M."/>
            <person name="Numata K."/>
            <person name="Arakawa K."/>
        </authorList>
    </citation>
    <scope>NUCLEOTIDE SEQUENCE [LARGE SCALE GENOMIC DNA]</scope>
</reference>
<gene>
    <name evidence="2" type="ORF">EVAR_14064_1</name>
</gene>
<sequence length="92" mass="10275">MTYVASCPGVFSLGKRSRRSSGDGPISGSKLEKIPSQPEIKRSCQWVHRHHPRPSRLSLGVMVKWWVAAPSGPEKLDDGEPRRVRNLSIQTI</sequence>
<keyword evidence="3" id="KW-1185">Reference proteome</keyword>
<feature type="compositionally biased region" description="Basic and acidic residues" evidence="1">
    <location>
        <begin position="74"/>
        <end position="83"/>
    </location>
</feature>
<accession>A0A4C1UN79</accession>
<name>A0A4C1UN79_EUMVA</name>
<evidence type="ECO:0000256" key="1">
    <source>
        <dbReference type="SAM" id="MobiDB-lite"/>
    </source>
</evidence>